<dbReference type="OrthoDB" id="1930709at2759"/>
<gene>
    <name evidence="2" type="primary">LOC107807134</name>
</gene>
<proteinExistence type="predicted"/>
<dbReference type="Proteomes" id="UP000790787">
    <property type="component" value="Chromosome 8"/>
</dbReference>
<sequence length="356" mass="38910">MEESAKDQSSVSANARRSTSKLLRYPLRSASKSKEEKPPLTDSSNSSANSARGRPASSVSKSVSSLHLSGKEKSAKPPRRLSVSSKPIASPASRPLGTITPISETRAKRSTSNQGKSDAPFSNASKSSIRRKYDLISSASYWLSQIKLSESAAKHSISLGFFRLALEAGSEPFQRLRDELKSYVQRHSLVELEEPVKQLFDSYNILQNSQPLQVSETCTHAPKEETCSSNDDIHCSSSVANTKRKLSRVLNKDSTKTALVKEPIKEKTPKIGSTPRTRNSVNKIAATATSTQKAGSRTTKEKLQKLVKPEPNKDKVKRQGRRSAQGEGPDNACTSEKVLQEDKENLDAPQTEVIST</sequence>
<dbReference type="PaxDb" id="4097-A0A1S4BDG6"/>
<keyword evidence="1" id="KW-1185">Reference proteome</keyword>
<reference evidence="1" key="1">
    <citation type="journal article" date="2014" name="Nat. Commun.">
        <title>The tobacco genome sequence and its comparison with those of tomato and potato.</title>
        <authorList>
            <person name="Sierro N."/>
            <person name="Battey J.N."/>
            <person name="Ouadi S."/>
            <person name="Bakaher N."/>
            <person name="Bovet L."/>
            <person name="Willig A."/>
            <person name="Goepfert S."/>
            <person name="Peitsch M.C."/>
            <person name="Ivanov N.V."/>
        </authorList>
    </citation>
    <scope>NUCLEOTIDE SEQUENCE [LARGE SCALE GENOMIC DNA]</scope>
</reference>
<dbReference type="AlphaFoldDB" id="A0A1S4BDG6"/>
<dbReference type="KEGG" id="nta:107807134"/>
<evidence type="ECO:0000313" key="2">
    <source>
        <dbReference type="RefSeq" id="XP_016486939.1"/>
    </source>
</evidence>
<dbReference type="PANTHER" id="PTHR34468">
    <property type="entry name" value="MICROTUBULE-ASSOCIATED FUTSCH-LIKE PROTEIN"/>
    <property type="match status" value="1"/>
</dbReference>
<dbReference type="GeneID" id="107807134"/>
<dbReference type="PANTHER" id="PTHR34468:SF2">
    <property type="entry name" value="MICROTUBULE-ASSOCIATED FUTSCH-LIKE PROTEIN"/>
    <property type="match status" value="1"/>
</dbReference>
<evidence type="ECO:0000313" key="1">
    <source>
        <dbReference type="Proteomes" id="UP000790787"/>
    </source>
</evidence>
<dbReference type="STRING" id="4097.A0A1S4BDG6"/>
<protein>
    <submittedName>
        <fullName evidence="2">Uncharacterized protein isoform X1</fullName>
    </submittedName>
</protein>
<reference evidence="2" key="2">
    <citation type="submission" date="2025-08" db="UniProtKB">
        <authorList>
            <consortium name="RefSeq"/>
        </authorList>
    </citation>
    <scope>IDENTIFICATION</scope>
</reference>
<dbReference type="OMA" id="HMNKMEN"/>
<dbReference type="RefSeq" id="XP_016486939.1">
    <property type="nucleotide sequence ID" value="XM_016631453.1"/>
</dbReference>
<accession>A0A1S4BDG6</accession>
<organism evidence="1 2">
    <name type="scientific">Nicotiana tabacum</name>
    <name type="common">Common tobacco</name>
    <dbReference type="NCBI Taxonomy" id="4097"/>
    <lineage>
        <taxon>Eukaryota</taxon>
        <taxon>Viridiplantae</taxon>
        <taxon>Streptophyta</taxon>
        <taxon>Embryophyta</taxon>
        <taxon>Tracheophyta</taxon>
        <taxon>Spermatophyta</taxon>
        <taxon>Magnoliopsida</taxon>
        <taxon>eudicotyledons</taxon>
        <taxon>Gunneridae</taxon>
        <taxon>Pentapetalae</taxon>
        <taxon>asterids</taxon>
        <taxon>lamiids</taxon>
        <taxon>Solanales</taxon>
        <taxon>Solanaceae</taxon>
        <taxon>Nicotianoideae</taxon>
        <taxon>Nicotianeae</taxon>
        <taxon>Nicotiana</taxon>
    </lineage>
</organism>
<name>A0A1S4BDG6_TOBAC</name>